<dbReference type="PANTHER" id="PTHR38644">
    <property type="entry name" value="EXPRESSED PROTEIN"/>
    <property type="match status" value="1"/>
</dbReference>
<dbReference type="RefSeq" id="XP_062875755.1">
    <property type="nucleotide sequence ID" value="XM_063019685.1"/>
</dbReference>
<proteinExistence type="predicted"/>
<accession>A0AAX4H4F0</accession>
<protein>
    <recommendedName>
        <fullName evidence="1">Mmc1 C-terminal domain-containing protein</fullName>
    </recommendedName>
</protein>
<feature type="domain" description="Mmc1 C-terminal" evidence="1">
    <location>
        <begin position="344"/>
        <end position="524"/>
    </location>
</feature>
<organism evidence="2 3">
    <name type="scientific">Australozyma saopauloensis</name>
    <dbReference type="NCBI Taxonomy" id="291208"/>
    <lineage>
        <taxon>Eukaryota</taxon>
        <taxon>Fungi</taxon>
        <taxon>Dikarya</taxon>
        <taxon>Ascomycota</taxon>
        <taxon>Saccharomycotina</taxon>
        <taxon>Pichiomycetes</taxon>
        <taxon>Metschnikowiaceae</taxon>
        <taxon>Australozyma</taxon>
    </lineage>
</organism>
<evidence type="ECO:0000313" key="3">
    <source>
        <dbReference type="Proteomes" id="UP001338582"/>
    </source>
</evidence>
<name>A0AAX4H4F0_9ASCO</name>
<dbReference type="KEGG" id="asau:88171675"/>
<dbReference type="PANTHER" id="PTHR38644:SF1">
    <property type="entry name" value="EXPRESSED PROTEIN"/>
    <property type="match status" value="1"/>
</dbReference>
<dbReference type="Pfam" id="PF23868">
    <property type="entry name" value="Mmc1_C"/>
    <property type="match status" value="1"/>
</dbReference>
<reference evidence="2 3" key="1">
    <citation type="submission" date="2023-10" db="EMBL/GenBank/DDBJ databases">
        <title>Draft Genome Sequence of Candida saopaulonensis from a very Premature Infant with Sepsis.</title>
        <authorList>
            <person name="Ning Y."/>
            <person name="Dai R."/>
            <person name="Xiao M."/>
            <person name="Xu Y."/>
            <person name="Yan Q."/>
            <person name="Zhang L."/>
        </authorList>
    </citation>
    <scope>NUCLEOTIDE SEQUENCE [LARGE SCALE GENOMIC DNA]</scope>
    <source>
        <strain evidence="2 3">19XY460</strain>
    </source>
</reference>
<evidence type="ECO:0000259" key="1">
    <source>
        <dbReference type="Pfam" id="PF23868"/>
    </source>
</evidence>
<dbReference type="EMBL" id="CP138894">
    <property type="protein sequence ID" value="WPK23368.1"/>
    <property type="molecule type" value="Genomic_DNA"/>
</dbReference>
<keyword evidence="3" id="KW-1185">Reference proteome</keyword>
<gene>
    <name evidence="2" type="ORF">PUMCH_000606</name>
</gene>
<dbReference type="AlphaFoldDB" id="A0AAX4H4F0"/>
<dbReference type="GeneID" id="88171675"/>
<dbReference type="InterPro" id="IPR056196">
    <property type="entry name" value="Mmc1_C"/>
</dbReference>
<dbReference type="Proteomes" id="UP001338582">
    <property type="component" value="Chromosome 1"/>
</dbReference>
<evidence type="ECO:0000313" key="2">
    <source>
        <dbReference type="EMBL" id="WPK23368.1"/>
    </source>
</evidence>
<sequence>MPQFGKLFKGLSSRRFSRPSFHQISRFNSMIATKADPKHSLSSAQSTSALIQENLKKYIRWYPEDDITGSNIENFFSLSRDASRRLDLLVGIVYENESIQKSSKFLQVLLADPLSDNSQQWYQELKTRPHVQNNLVCPVFDEESRLLFPESFRRSIKQYKVPSPILLGDRRSSYADALCELNSTPNNVLFLEINKPEEVSKLIEICHFYIYVTADLSNSKEALPKQIQKKILLTVVDNSEFTPRSTEDTAVTFRNELAHHVVKINSLALEEGVEYFYKYDVQGASTYFDLLQNSNILEVSKYMLWYLRTENLREWLLSIIKNEIATNKILEARIETVYNELKLQSLVQCSNAMHSELQNDFIPKTNAFFGKQLNWWKLYLKNDNVEYAIKDYLNVNFMPKSLDSYNYLKGQLVARLQEQKFAHYSETDKTQLNNPLQQYKSNLINIRVPQEVQLAVYAALVSALVYYQLPLGAISLLGYLFFGLEAQTAGAIASLGLVLGFNKVSKDWLTFSAAWLSEMYEEVRVIISNDCINKGLLKELNLRYEAAKDLSRIKQQVLEELEAAEEQK</sequence>